<dbReference type="PANTHER" id="PTHR38033">
    <property type="entry name" value="MEMBRANE PROTEIN-RELATED"/>
    <property type="match status" value="1"/>
</dbReference>
<dbReference type="Gene3D" id="1.25.40.590">
    <property type="entry name" value="Type IV / VI secretion system, DotU"/>
    <property type="match status" value="1"/>
</dbReference>
<accession>A0A377PF46</accession>
<feature type="region of interest" description="Disordered" evidence="1">
    <location>
        <begin position="1"/>
        <end position="35"/>
    </location>
</feature>
<dbReference type="Pfam" id="PF09850">
    <property type="entry name" value="DotU"/>
    <property type="match status" value="1"/>
</dbReference>
<evidence type="ECO:0000313" key="5">
    <source>
        <dbReference type="Proteomes" id="UP000254821"/>
    </source>
</evidence>
<evidence type="ECO:0000256" key="1">
    <source>
        <dbReference type="SAM" id="MobiDB-lite"/>
    </source>
</evidence>
<feature type="compositionally biased region" description="Basic and acidic residues" evidence="1">
    <location>
        <begin position="21"/>
        <end position="35"/>
    </location>
</feature>
<dbReference type="EMBL" id="UGHP01000001">
    <property type="protein sequence ID" value="STQ78905.1"/>
    <property type="molecule type" value="Genomic_DNA"/>
</dbReference>
<feature type="domain" description="Type IV / VI secretion system DotU" evidence="3">
    <location>
        <begin position="51"/>
        <end position="253"/>
    </location>
</feature>
<dbReference type="NCBIfam" id="NF038228">
    <property type="entry name" value="IcmH_DotU_IVB"/>
    <property type="match status" value="1"/>
</dbReference>
<proteinExistence type="predicted"/>
<evidence type="ECO:0000259" key="3">
    <source>
        <dbReference type="Pfam" id="PF09850"/>
    </source>
</evidence>
<keyword evidence="2" id="KW-0812">Transmembrane</keyword>
<protein>
    <submittedName>
        <fullName evidence="4">Uncharacterized protein conserved in bacteria</fullName>
    </submittedName>
</protein>
<name>A0A377PF46_HAFAL</name>
<sequence>MSEQSILFPAGNNSQDAISPAEKKDSALHELSEEHSGRQYRLPLRGNSLNPMVDAATPLLGMVMRMEGMNSQTMPEHLFAQVVTDVQAVEQLLQEQGYEPGVIVSCRYVLCTFIDEAALGNGWSNKNEWIKQSLLVHFHNEAWGGEKVFILLERLIREPKRYQDLLEFVYLCFSLGFRGRYKVAAIHDQGEFEQIYRRLHHVLHTLRGDAPSPLLHQDKKTQGGRYQLMRRLTIKHVLIGGIAVLALFYLFYMLRLDSQTQDILHQLNRLLAR</sequence>
<dbReference type="Proteomes" id="UP000254821">
    <property type="component" value="Unassembled WGS sequence"/>
</dbReference>
<dbReference type="PANTHER" id="PTHR38033:SF1">
    <property type="entry name" value="DOTU FAMILY TYPE IV_VI SECRETION SYSTEM PROTEIN"/>
    <property type="match status" value="1"/>
</dbReference>
<gene>
    <name evidence="4" type="ORF">NCTC8105_00961</name>
</gene>
<dbReference type="InterPro" id="IPR017732">
    <property type="entry name" value="T4/T6SS_DotU"/>
</dbReference>
<dbReference type="InterPro" id="IPR038522">
    <property type="entry name" value="T4/T6SS_DotU_sf"/>
</dbReference>
<evidence type="ECO:0000313" key="4">
    <source>
        <dbReference type="EMBL" id="STQ78905.1"/>
    </source>
</evidence>
<dbReference type="AlphaFoldDB" id="A0A377PF46"/>
<keyword evidence="2" id="KW-0472">Membrane</keyword>
<feature type="transmembrane region" description="Helical" evidence="2">
    <location>
        <begin position="232"/>
        <end position="252"/>
    </location>
</feature>
<dbReference type="NCBIfam" id="TIGR03349">
    <property type="entry name" value="IV_VI_DotU"/>
    <property type="match status" value="1"/>
</dbReference>
<reference evidence="4 5" key="1">
    <citation type="submission" date="2018-06" db="EMBL/GenBank/DDBJ databases">
        <authorList>
            <consortium name="Pathogen Informatics"/>
            <person name="Doyle S."/>
        </authorList>
    </citation>
    <scope>NUCLEOTIDE SEQUENCE [LARGE SCALE GENOMIC DNA]</scope>
    <source>
        <strain evidence="4 5">NCTC8105</strain>
    </source>
</reference>
<evidence type="ECO:0000256" key="2">
    <source>
        <dbReference type="SAM" id="Phobius"/>
    </source>
</evidence>
<keyword evidence="2" id="KW-1133">Transmembrane helix</keyword>
<dbReference type="RefSeq" id="WP_080723911.1">
    <property type="nucleotide sequence ID" value="NZ_CP139992.1"/>
</dbReference>
<feature type="compositionally biased region" description="Polar residues" evidence="1">
    <location>
        <begin position="1"/>
        <end position="17"/>
    </location>
</feature>
<organism evidence="4 5">
    <name type="scientific">Hafnia alvei</name>
    <dbReference type="NCBI Taxonomy" id="569"/>
    <lineage>
        <taxon>Bacteria</taxon>
        <taxon>Pseudomonadati</taxon>
        <taxon>Pseudomonadota</taxon>
        <taxon>Gammaproteobacteria</taxon>
        <taxon>Enterobacterales</taxon>
        <taxon>Hafniaceae</taxon>
        <taxon>Hafnia</taxon>
    </lineage>
</organism>